<evidence type="ECO:0000313" key="2">
    <source>
        <dbReference type="Proteomes" id="UP000562464"/>
    </source>
</evidence>
<proteinExistence type="predicted"/>
<evidence type="ECO:0000313" key="1">
    <source>
        <dbReference type="EMBL" id="MBB5887719.1"/>
    </source>
</evidence>
<dbReference type="EMBL" id="JACHHV010000007">
    <property type="protein sequence ID" value="MBB5887719.1"/>
    <property type="molecule type" value="Genomic_DNA"/>
</dbReference>
<dbReference type="InterPro" id="IPR010982">
    <property type="entry name" value="Lambda_DNA-bd_dom_sf"/>
</dbReference>
<keyword evidence="2" id="KW-1185">Reference proteome</keyword>
<accession>A0A841C8J4</accession>
<dbReference type="AlphaFoldDB" id="A0A841C8J4"/>
<dbReference type="Proteomes" id="UP000562464">
    <property type="component" value="Unassembled WGS sequence"/>
</dbReference>
<name>A0A841C8J4_9LACT</name>
<organism evidence="1 2">
    <name type="scientific">Lactovum miscens</name>
    <dbReference type="NCBI Taxonomy" id="190387"/>
    <lineage>
        <taxon>Bacteria</taxon>
        <taxon>Bacillati</taxon>
        <taxon>Bacillota</taxon>
        <taxon>Bacilli</taxon>
        <taxon>Lactobacillales</taxon>
        <taxon>Streptococcaceae</taxon>
        <taxon>Lactovum</taxon>
    </lineage>
</organism>
<gene>
    <name evidence="1" type="ORF">HNQ37_000593</name>
</gene>
<sequence>MSKTYKPLDDLLGESGMKFTTISERIGLTSNAFYRVRVNPRKLTLEKIQRLGSVTGIDPDRIYQVSKNFTE</sequence>
<dbReference type="GO" id="GO:0003677">
    <property type="term" value="F:DNA binding"/>
    <property type="evidence" value="ECO:0007669"/>
    <property type="project" value="InterPro"/>
</dbReference>
<comment type="caution">
    <text evidence="1">The sequence shown here is derived from an EMBL/GenBank/DDBJ whole genome shotgun (WGS) entry which is preliminary data.</text>
</comment>
<reference evidence="1 2" key="1">
    <citation type="submission" date="2020-08" db="EMBL/GenBank/DDBJ databases">
        <title>Genomic Encyclopedia of Type Strains, Phase IV (KMG-IV): sequencing the most valuable type-strain genomes for metagenomic binning, comparative biology and taxonomic classification.</title>
        <authorList>
            <person name="Goeker M."/>
        </authorList>
    </citation>
    <scope>NUCLEOTIDE SEQUENCE [LARGE SCALE GENOMIC DNA]</scope>
    <source>
        <strain evidence="1 2">DSM 14925</strain>
    </source>
</reference>
<dbReference type="SUPFAM" id="SSF47413">
    <property type="entry name" value="lambda repressor-like DNA-binding domains"/>
    <property type="match status" value="1"/>
</dbReference>
<protein>
    <submittedName>
        <fullName evidence="1">Plasmid maintenance system antidote protein VapI</fullName>
    </submittedName>
</protein>